<dbReference type="Proteomes" id="UP000828251">
    <property type="component" value="Unassembled WGS sequence"/>
</dbReference>
<organism evidence="3 4">
    <name type="scientific">Gossypium stocksii</name>
    <dbReference type="NCBI Taxonomy" id="47602"/>
    <lineage>
        <taxon>Eukaryota</taxon>
        <taxon>Viridiplantae</taxon>
        <taxon>Streptophyta</taxon>
        <taxon>Embryophyta</taxon>
        <taxon>Tracheophyta</taxon>
        <taxon>Spermatophyta</taxon>
        <taxon>Magnoliopsida</taxon>
        <taxon>eudicotyledons</taxon>
        <taxon>Gunneridae</taxon>
        <taxon>Pentapetalae</taxon>
        <taxon>rosids</taxon>
        <taxon>malvids</taxon>
        <taxon>Malvales</taxon>
        <taxon>Malvaceae</taxon>
        <taxon>Malvoideae</taxon>
        <taxon>Gossypium</taxon>
    </lineage>
</organism>
<protein>
    <recommendedName>
        <fullName evidence="2">NmrA-like domain-containing protein</fullName>
    </recommendedName>
</protein>
<dbReference type="AlphaFoldDB" id="A0A9D3V546"/>
<evidence type="ECO:0000313" key="4">
    <source>
        <dbReference type="Proteomes" id="UP000828251"/>
    </source>
</evidence>
<keyword evidence="4" id="KW-1185">Reference proteome</keyword>
<dbReference type="SUPFAM" id="SSF51735">
    <property type="entry name" value="NAD(P)-binding Rossmann-fold domains"/>
    <property type="match status" value="1"/>
</dbReference>
<feature type="domain" description="NmrA-like" evidence="2">
    <location>
        <begin position="14"/>
        <end position="108"/>
    </location>
</feature>
<dbReference type="InterPro" id="IPR008030">
    <property type="entry name" value="NmrA-like"/>
</dbReference>
<name>A0A9D3V546_9ROSI</name>
<dbReference type="Pfam" id="PF05368">
    <property type="entry name" value="NmrA"/>
    <property type="match status" value="1"/>
</dbReference>
<dbReference type="OrthoDB" id="419598at2759"/>
<dbReference type="InterPro" id="IPR036291">
    <property type="entry name" value="NAD(P)-bd_dom_sf"/>
</dbReference>
<evidence type="ECO:0000256" key="1">
    <source>
        <dbReference type="ARBA" id="ARBA00005725"/>
    </source>
</evidence>
<dbReference type="PANTHER" id="PTHR43349:SF35">
    <property type="entry name" value="PHENYLCOUMARAN BENZYLIC ETHER REDUCTASE 1"/>
    <property type="match status" value="1"/>
</dbReference>
<reference evidence="3 4" key="1">
    <citation type="journal article" date="2021" name="Plant Biotechnol. J.">
        <title>Multi-omics assisted identification of the key and species-specific regulatory components of drought-tolerant mechanisms in Gossypium stocksii.</title>
        <authorList>
            <person name="Yu D."/>
            <person name="Ke L."/>
            <person name="Zhang D."/>
            <person name="Wu Y."/>
            <person name="Sun Y."/>
            <person name="Mei J."/>
            <person name="Sun J."/>
            <person name="Sun Y."/>
        </authorList>
    </citation>
    <scope>NUCLEOTIDE SEQUENCE [LARGE SCALE GENOMIC DNA]</scope>
    <source>
        <strain evidence="4">cv. E1</strain>
        <tissue evidence="3">Leaf</tissue>
    </source>
</reference>
<evidence type="ECO:0000259" key="2">
    <source>
        <dbReference type="Pfam" id="PF05368"/>
    </source>
</evidence>
<sequence>MGRSVHNSHGLRSTARDTRTLNKILYISPRLNTYSFNDVESLWEKRIGKTLERTYVSGKQLLKNIQEAAIPLNVIQSISHSVFVKGDHTNFKIEASELYPDVKYTTAE</sequence>
<comment type="similarity">
    <text evidence="1">Belongs to the NmrA-type oxidoreductase family. Isoflavone reductase subfamily.</text>
</comment>
<evidence type="ECO:0000313" key="3">
    <source>
        <dbReference type="EMBL" id="KAH1072329.1"/>
    </source>
</evidence>
<accession>A0A9D3V546</accession>
<dbReference type="InterPro" id="IPR050608">
    <property type="entry name" value="NmrA-type/Isoflavone_red_sf"/>
</dbReference>
<gene>
    <name evidence="3" type="ORF">J1N35_024657</name>
</gene>
<dbReference type="Gene3D" id="3.90.25.10">
    <property type="entry name" value="UDP-galactose 4-epimerase, domain 1"/>
    <property type="match status" value="1"/>
</dbReference>
<proteinExistence type="inferred from homology"/>
<dbReference type="PANTHER" id="PTHR43349">
    <property type="entry name" value="PINORESINOL REDUCTASE-RELATED"/>
    <property type="match status" value="1"/>
</dbReference>
<dbReference type="EMBL" id="JAIQCV010000008">
    <property type="protein sequence ID" value="KAH1072329.1"/>
    <property type="molecule type" value="Genomic_DNA"/>
</dbReference>
<comment type="caution">
    <text evidence="3">The sequence shown here is derived from an EMBL/GenBank/DDBJ whole genome shotgun (WGS) entry which is preliminary data.</text>
</comment>